<keyword evidence="5" id="KW-1185">Reference proteome</keyword>
<protein>
    <submittedName>
        <fullName evidence="2">Uncharacterized protein</fullName>
    </submittedName>
</protein>
<keyword evidence="1" id="KW-1133">Transmembrane helix</keyword>
<gene>
    <name evidence="2" type="ordered locus">Natpe_1648</name>
    <name evidence="3" type="ORF">C488_13791</name>
</gene>
<dbReference type="KEGG" id="npe:Natpe_1648"/>
<dbReference type="AlphaFoldDB" id="L0JJ26"/>
<feature type="transmembrane region" description="Helical" evidence="1">
    <location>
        <begin position="106"/>
        <end position="128"/>
    </location>
</feature>
<dbReference type="RefSeq" id="WP_006182122.1">
    <property type="nucleotide sequence ID" value="NC_019962.1"/>
</dbReference>
<sequence>MVDVSVGKLSVSGSDERSRALRELLYATVMTPLLLFPEPSRELASMEASVAAVGLGVVVGAAVSLTLSDAQLGPQDDLLGTVVGVTIIGAVTVLLWILLPREHIATFLHFSIAFLWGAAIASTARHVVRPALGASDSIE</sequence>
<dbReference type="eggNOG" id="arCOG14363">
    <property type="taxonomic scope" value="Archaea"/>
</dbReference>
<name>L0JJ26_NATP1</name>
<reference evidence="2" key="2">
    <citation type="submission" date="2012-02" db="EMBL/GenBank/DDBJ databases">
        <title>Complete sequence of chromosome of Natrinema pellirubrum DSM 15624.</title>
        <authorList>
            <consortium name="US DOE Joint Genome Institute"/>
            <person name="Lucas S."/>
            <person name="Han J."/>
            <person name="Lapidus A."/>
            <person name="Cheng J.-F."/>
            <person name="Goodwin L."/>
            <person name="Pitluck S."/>
            <person name="Peters L."/>
            <person name="Teshima H."/>
            <person name="Detter J.C."/>
            <person name="Han C."/>
            <person name="Tapia R."/>
            <person name="Land M."/>
            <person name="Hauser L."/>
            <person name="Kyrpides N."/>
            <person name="Ivanova N."/>
            <person name="Pagani I."/>
            <person name="Sproer C."/>
            <person name="Anderson I."/>
            <person name="Woyke T."/>
        </authorList>
    </citation>
    <scope>NUCLEOTIDE SEQUENCE</scope>
    <source>
        <strain evidence="2">DSM 15624</strain>
    </source>
</reference>
<keyword evidence="1" id="KW-0812">Transmembrane</keyword>
<keyword evidence="1" id="KW-0472">Membrane</keyword>
<feature type="transmembrane region" description="Helical" evidence="1">
    <location>
        <begin position="79"/>
        <end position="99"/>
    </location>
</feature>
<dbReference type="GeneID" id="14332389"/>
<accession>L0JJ26</accession>
<dbReference type="HOGENOM" id="CLU_1850694_0_0_2"/>
<reference evidence="4" key="1">
    <citation type="submission" date="2012-02" db="EMBL/GenBank/DDBJ databases">
        <title>Complete sequence of chromosome of Natrinema pellirubrum DSM 15624.</title>
        <authorList>
            <person name="Lucas S."/>
            <person name="Han J."/>
            <person name="Lapidus A."/>
            <person name="Cheng J.-F."/>
            <person name="Goodwin L."/>
            <person name="Pitluck S."/>
            <person name="Peters L."/>
            <person name="Teshima H."/>
            <person name="Detter J.C."/>
            <person name="Han C."/>
            <person name="Tapia R."/>
            <person name="Land M."/>
            <person name="Hauser L."/>
            <person name="Kyrpides N."/>
            <person name="Ivanova N."/>
            <person name="Pagani I."/>
            <person name="Sproer C."/>
            <person name="Anderson I."/>
            <person name="Woyke T."/>
        </authorList>
    </citation>
    <scope>NUCLEOTIDE SEQUENCE [LARGE SCALE GENOMIC DNA]</scope>
    <source>
        <strain evidence="4">DSM 15624 / JCM 10476 / NCIMB 786</strain>
    </source>
</reference>
<evidence type="ECO:0000313" key="2">
    <source>
        <dbReference type="EMBL" id="AGB31545.1"/>
    </source>
</evidence>
<proteinExistence type="predicted"/>
<dbReference type="OrthoDB" id="204342at2157"/>
<evidence type="ECO:0000313" key="3">
    <source>
        <dbReference type="EMBL" id="ELY73335.1"/>
    </source>
</evidence>
<evidence type="ECO:0000256" key="1">
    <source>
        <dbReference type="SAM" id="Phobius"/>
    </source>
</evidence>
<dbReference type="STRING" id="797303.Natpe_1648"/>
<reference evidence="3 5" key="3">
    <citation type="journal article" date="2014" name="PLoS Genet.">
        <title>Phylogenetically driven sequencing of extremely halophilic archaea reveals strategies for static and dynamic osmo-response.</title>
        <authorList>
            <person name="Becker E.A."/>
            <person name="Seitzer P.M."/>
            <person name="Tritt A."/>
            <person name="Larsen D."/>
            <person name="Krusor M."/>
            <person name="Yao A.I."/>
            <person name="Wu D."/>
            <person name="Madern D."/>
            <person name="Eisen J.A."/>
            <person name="Darling A.E."/>
            <person name="Facciotti M.T."/>
        </authorList>
    </citation>
    <scope>NUCLEOTIDE SEQUENCE [LARGE SCALE GENOMIC DNA]</scope>
    <source>
        <strain evidence="3 5">DSM 15624</strain>
    </source>
</reference>
<evidence type="ECO:0000313" key="5">
    <source>
        <dbReference type="Proteomes" id="UP000011593"/>
    </source>
</evidence>
<dbReference type="Proteomes" id="UP000010843">
    <property type="component" value="Chromosome"/>
</dbReference>
<dbReference type="PATRIC" id="fig|797303.5.peg.2786"/>
<evidence type="ECO:0000313" key="4">
    <source>
        <dbReference type="Proteomes" id="UP000010843"/>
    </source>
</evidence>
<dbReference type="EMBL" id="AOIE01000079">
    <property type="protein sequence ID" value="ELY73335.1"/>
    <property type="molecule type" value="Genomic_DNA"/>
</dbReference>
<feature type="transmembrane region" description="Helical" evidence="1">
    <location>
        <begin position="48"/>
        <end position="67"/>
    </location>
</feature>
<dbReference type="Proteomes" id="UP000011593">
    <property type="component" value="Unassembled WGS sequence"/>
</dbReference>
<organism evidence="2 4">
    <name type="scientific">Natrinema pellirubrum (strain DSM 15624 / CIP 106293 / JCM 10476 / NCIMB 786 / 157)</name>
    <dbReference type="NCBI Taxonomy" id="797303"/>
    <lineage>
        <taxon>Archaea</taxon>
        <taxon>Methanobacteriati</taxon>
        <taxon>Methanobacteriota</taxon>
        <taxon>Stenosarchaea group</taxon>
        <taxon>Halobacteria</taxon>
        <taxon>Halobacteriales</taxon>
        <taxon>Natrialbaceae</taxon>
        <taxon>Natrinema</taxon>
    </lineage>
</organism>
<dbReference type="EMBL" id="CP003372">
    <property type="protein sequence ID" value="AGB31545.1"/>
    <property type="molecule type" value="Genomic_DNA"/>
</dbReference>